<dbReference type="STRING" id="1678637.AC230_11340"/>
<evidence type="ECO:0000256" key="1">
    <source>
        <dbReference type="ARBA" id="ARBA00023002"/>
    </source>
</evidence>
<evidence type="ECO:0000313" key="4">
    <source>
        <dbReference type="EMBL" id="KNB52152.1"/>
    </source>
</evidence>
<protein>
    <submittedName>
        <fullName evidence="4">FAD-dependent oxidoreductase</fullName>
    </submittedName>
</protein>
<dbReference type="PATRIC" id="fig|1678637.3.peg.2451"/>
<dbReference type="Pfam" id="PF04820">
    <property type="entry name" value="Trp_halogenase"/>
    <property type="match status" value="2"/>
</dbReference>
<gene>
    <name evidence="4" type="ORF">AC230_11340</name>
</gene>
<dbReference type="OrthoDB" id="103324at2"/>
<proteinExistence type="inferred from homology"/>
<reference evidence="5" key="1">
    <citation type="submission" date="2015-07" db="EMBL/GenBank/DDBJ databases">
        <title>Draft genome sequence of Streptomyces sp. CMAA 1322, a bacterium isolated from Caatinga biome, from dry forest semiarid of Brazil.</title>
        <authorList>
            <person name="Santos S.N."/>
            <person name="Gacesa R."/>
            <person name="Taketani R.G."/>
            <person name="Long P.F."/>
            <person name="Melo I.S."/>
        </authorList>
    </citation>
    <scope>NUCLEOTIDE SEQUENCE [LARGE SCALE GENOMIC DNA]</scope>
    <source>
        <strain evidence="5">CMAA 1322</strain>
    </source>
</reference>
<dbReference type="InterPro" id="IPR050816">
    <property type="entry name" value="Flavin-dep_Halogenase_NPB"/>
</dbReference>
<sequence>MTTAGKALWDSDGAARHDVAILGAGMAGGMLGAVLARNGVKVLLIDAGVHPRFAVGESTIPYTSAMTRVIADRYEVPEIAPLAGFHGVQEKVSPMSGRKQNFGFVYHREGRPQDPREINQLVIPEWQRTESHLFRQDTDAYLFNLAVSLGAEARLATRIQDIATGPDGVLLRSDRGEEFRAEYLVDGSGFRSPVADAHGLREEPTRARHHSRTLFTHMVGVTPFDDAPAAAAHKQPSPWHNGTLHHVFDGGWLWVIPFDNHEGALSTLCSVGLTLDERVFPKPDVSPQEEFDAFLRRFPEIAAQFTRARAVRPWVGTGRLQYSATRTVGERYCLTAHAAGFIDALYSRGLTNTMEVVNSLAWRLIEASRDGDWSTERFAYIDGLQQGLFDVHDDLVYSSFVGFRHYELWNAVSRVWEATSIVPTMTLERAHRAYRETRDDRVLRDLERTDTPGLPAPAGREIAGLLEFTRRTCQEVESGALPPERAAEDIFARVRATTCLPAPFALGDPDNRCFEATPRLVAEAAEWAENEAPAHIAPLFSRAG</sequence>
<comment type="caution">
    <text evidence="4">The sequence shown here is derived from an EMBL/GenBank/DDBJ whole genome shotgun (WGS) entry which is preliminary data.</text>
</comment>
<keyword evidence="1" id="KW-0560">Oxidoreductase</keyword>
<dbReference type="PRINTS" id="PR00420">
    <property type="entry name" value="RNGMNOXGNASE"/>
</dbReference>
<dbReference type="PANTHER" id="PTHR43747">
    <property type="entry name" value="FAD-BINDING PROTEIN"/>
    <property type="match status" value="1"/>
</dbReference>
<name>A0A0K9XHJ8_9ACTN</name>
<dbReference type="PANTHER" id="PTHR43747:SF5">
    <property type="entry name" value="FAD-BINDING DOMAIN-CONTAINING PROTEIN"/>
    <property type="match status" value="1"/>
</dbReference>
<comment type="similarity">
    <text evidence="3">Belongs to the flavin-dependent halogenase family. Bacterial tryptophan halogenase subfamily.</text>
</comment>
<dbReference type="AlphaFoldDB" id="A0A0K9XHJ8"/>
<keyword evidence="2" id="KW-0503">Monooxygenase</keyword>
<dbReference type="RefSeq" id="WP_049716002.1">
    <property type="nucleotide sequence ID" value="NZ_LFXA01000007.1"/>
</dbReference>
<keyword evidence="5" id="KW-1185">Reference proteome</keyword>
<dbReference type="GO" id="GO:0004497">
    <property type="term" value="F:monooxygenase activity"/>
    <property type="evidence" value="ECO:0007669"/>
    <property type="project" value="UniProtKB-KW"/>
</dbReference>
<evidence type="ECO:0000256" key="2">
    <source>
        <dbReference type="ARBA" id="ARBA00023033"/>
    </source>
</evidence>
<accession>A0A0K9XHJ8</accession>
<organism evidence="4 5">
    <name type="scientific">Streptomyces caatingaensis</name>
    <dbReference type="NCBI Taxonomy" id="1678637"/>
    <lineage>
        <taxon>Bacteria</taxon>
        <taxon>Bacillati</taxon>
        <taxon>Actinomycetota</taxon>
        <taxon>Actinomycetes</taxon>
        <taxon>Kitasatosporales</taxon>
        <taxon>Streptomycetaceae</taxon>
        <taxon>Streptomyces</taxon>
    </lineage>
</organism>
<evidence type="ECO:0000313" key="5">
    <source>
        <dbReference type="Proteomes" id="UP000037288"/>
    </source>
</evidence>
<dbReference type="EMBL" id="LFXA01000007">
    <property type="protein sequence ID" value="KNB52152.1"/>
    <property type="molecule type" value="Genomic_DNA"/>
</dbReference>
<dbReference type="SUPFAM" id="SSF51905">
    <property type="entry name" value="FAD/NAD(P)-binding domain"/>
    <property type="match status" value="1"/>
</dbReference>
<dbReference type="InterPro" id="IPR006905">
    <property type="entry name" value="Flavin_halogenase"/>
</dbReference>
<dbReference type="Proteomes" id="UP000037288">
    <property type="component" value="Unassembled WGS sequence"/>
</dbReference>
<evidence type="ECO:0000256" key="3">
    <source>
        <dbReference type="ARBA" id="ARBA00038396"/>
    </source>
</evidence>
<dbReference type="InterPro" id="IPR036188">
    <property type="entry name" value="FAD/NAD-bd_sf"/>
</dbReference>
<dbReference type="Gene3D" id="3.50.50.60">
    <property type="entry name" value="FAD/NAD(P)-binding domain"/>
    <property type="match status" value="1"/>
</dbReference>